<dbReference type="EMBL" id="CYZU01000015">
    <property type="protein sequence ID" value="CUO34475.1"/>
    <property type="molecule type" value="Genomic_DNA"/>
</dbReference>
<sequence>MSGLVYRDLLTFYRKNTKVTYIMEAVYFLFFLLVLRNIYGAITFLVIASPISMSGLPATMKDLDTNYKGMMSARLMPYTQRDIVTARFQAAFSCHLLYLAEMLLFCILHHAITDSISWKTYALLFLGGWLSAVFITSVNLLSSFITGLNAASIIYLLTVILPVGLFLIITLTDLYDIIIPFLTGKHPFIFWIIAVLLDIIMVAVSYLVSVKRFTKQREKL</sequence>
<dbReference type="OrthoDB" id="3035900at2"/>
<feature type="transmembrane region" description="Helical" evidence="1">
    <location>
        <begin position="118"/>
        <end position="141"/>
    </location>
</feature>
<accession>A0A174EE03</accession>
<organism evidence="2 3">
    <name type="scientific">Faecalicatena contorta</name>
    <dbReference type="NCBI Taxonomy" id="39482"/>
    <lineage>
        <taxon>Bacteria</taxon>
        <taxon>Bacillati</taxon>
        <taxon>Bacillota</taxon>
        <taxon>Clostridia</taxon>
        <taxon>Lachnospirales</taxon>
        <taxon>Lachnospiraceae</taxon>
        <taxon>Faecalicatena</taxon>
    </lineage>
</organism>
<feature type="transmembrane region" description="Helical" evidence="1">
    <location>
        <begin position="188"/>
        <end position="210"/>
    </location>
</feature>
<name>A0A174EE03_9FIRM</name>
<dbReference type="Pfam" id="PF13346">
    <property type="entry name" value="ABC2_membrane_5"/>
    <property type="match status" value="1"/>
</dbReference>
<gene>
    <name evidence="2" type="ORF">ERS852491_01929</name>
</gene>
<dbReference type="Proteomes" id="UP000095544">
    <property type="component" value="Unassembled WGS sequence"/>
</dbReference>
<dbReference type="InterPro" id="IPR025699">
    <property type="entry name" value="ABC2_memb-like"/>
</dbReference>
<protein>
    <recommendedName>
        <fullName evidence="4">ABC-2 family transporter protein</fullName>
    </recommendedName>
</protein>
<feature type="transmembrane region" description="Helical" evidence="1">
    <location>
        <begin position="90"/>
        <end position="112"/>
    </location>
</feature>
<evidence type="ECO:0000256" key="1">
    <source>
        <dbReference type="SAM" id="Phobius"/>
    </source>
</evidence>
<keyword evidence="1" id="KW-0812">Transmembrane</keyword>
<evidence type="ECO:0000313" key="2">
    <source>
        <dbReference type="EMBL" id="CUO34475.1"/>
    </source>
</evidence>
<reference evidence="2 3" key="1">
    <citation type="submission" date="2015-09" db="EMBL/GenBank/DDBJ databases">
        <authorList>
            <consortium name="Pathogen Informatics"/>
        </authorList>
    </citation>
    <scope>NUCLEOTIDE SEQUENCE [LARGE SCALE GENOMIC DNA]</scope>
    <source>
        <strain evidence="2 3">2789STDY5834876</strain>
    </source>
</reference>
<feature type="transmembrane region" description="Helical" evidence="1">
    <location>
        <begin position="153"/>
        <end position="182"/>
    </location>
</feature>
<keyword evidence="1" id="KW-0472">Membrane</keyword>
<dbReference type="RefSeq" id="WP_050640062.1">
    <property type="nucleotide sequence ID" value="NZ_CABKUE010000008.1"/>
</dbReference>
<dbReference type="AlphaFoldDB" id="A0A174EE03"/>
<feature type="transmembrane region" description="Helical" evidence="1">
    <location>
        <begin position="25"/>
        <end position="47"/>
    </location>
</feature>
<dbReference type="STRING" id="39482.ERS852491_01929"/>
<evidence type="ECO:0000313" key="3">
    <source>
        <dbReference type="Proteomes" id="UP000095544"/>
    </source>
</evidence>
<evidence type="ECO:0008006" key="4">
    <source>
        <dbReference type="Google" id="ProtNLM"/>
    </source>
</evidence>
<keyword evidence="1" id="KW-1133">Transmembrane helix</keyword>
<proteinExistence type="predicted"/>